<dbReference type="InterPro" id="IPR024930">
    <property type="entry name" value="Skp_dom_sf"/>
</dbReference>
<dbReference type="Gene3D" id="3.30.910.20">
    <property type="entry name" value="Skp domain"/>
    <property type="match status" value="1"/>
</dbReference>
<sequence length="171" mass="19161">MMNRFISALIFLSVVTAGQAQASTPLKIGVVDLQRAVSESKEGIAARADLLKKTEQFNAELKVLLADFEKMRAEFDKDSAKLSADERAEKEKLLQKKGREFQSRQREAQEELKQIEADYLKKLLARLGTLMTKLGSEGNYSVVLDRAAGVYYFGKEVDVTAQLVQRADDEL</sequence>
<feature type="chain" id="PRO_5021751578" evidence="3">
    <location>
        <begin position="23"/>
        <end position="171"/>
    </location>
</feature>
<dbReference type="OrthoDB" id="5432254at2"/>
<dbReference type="Proteomes" id="UP000319449">
    <property type="component" value="Unassembled WGS sequence"/>
</dbReference>
<accession>A0A562VMT9</accession>
<dbReference type="GO" id="GO:0051082">
    <property type="term" value="F:unfolded protein binding"/>
    <property type="evidence" value="ECO:0007669"/>
    <property type="project" value="InterPro"/>
</dbReference>
<evidence type="ECO:0000256" key="1">
    <source>
        <dbReference type="ARBA" id="ARBA00009091"/>
    </source>
</evidence>
<feature type="signal peptide" evidence="3">
    <location>
        <begin position="1"/>
        <end position="22"/>
    </location>
</feature>
<dbReference type="EMBL" id="VLLN01000011">
    <property type="protein sequence ID" value="TWJ19081.1"/>
    <property type="molecule type" value="Genomic_DNA"/>
</dbReference>
<dbReference type="SUPFAM" id="SSF111384">
    <property type="entry name" value="OmpH-like"/>
    <property type="match status" value="1"/>
</dbReference>
<comment type="caution">
    <text evidence="4">The sequence shown here is derived from an EMBL/GenBank/DDBJ whole genome shotgun (WGS) entry which is preliminary data.</text>
</comment>
<evidence type="ECO:0000256" key="2">
    <source>
        <dbReference type="ARBA" id="ARBA00022729"/>
    </source>
</evidence>
<keyword evidence="2 3" id="KW-0732">Signal</keyword>
<reference evidence="4 5" key="1">
    <citation type="submission" date="2019-07" db="EMBL/GenBank/DDBJ databases">
        <title>Genomic Encyclopedia of Archaeal and Bacterial Type Strains, Phase II (KMG-II): from individual species to whole genera.</title>
        <authorList>
            <person name="Goeker M."/>
        </authorList>
    </citation>
    <scope>NUCLEOTIDE SEQUENCE [LARGE SCALE GENOMIC DNA]</scope>
    <source>
        <strain evidence="4 5">ATCC BAA-1139</strain>
    </source>
</reference>
<evidence type="ECO:0000313" key="5">
    <source>
        <dbReference type="Proteomes" id="UP000319449"/>
    </source>
</evidence>
<dbReference type="InterPro" id="IPR005632">
    <property type="entry name" value="Chaperone_Skp"/>
</dbReference>
<dbReference type="Pfam" id="PF03938">
    <property type="entry name" value="OmpH"/>
    <property type="match status" value="1"/>
</dbReference>
<protein>
    <submittedName>
        <fullName evidence="4">Periplasmic chaperone for outer membrane proteins Skp</fullName>
    </submittedName>
</protein>
<evidence type="ECO:0000313" key="4">
    <source>
        <dbReference type="EMBL" id="TWJ19081.1"/>
    </source>
</evidence>
<organism evidence="4 5">
    <name type="scientific">Geobacter argillaceus</name>
    <dbReference type="NCBI Taxonomy" id="345631"/>
    <lineage>
        <taxon>Bacteria</taxon>
        <taxon>Pseudomonadati</taxon>
        <taxon>Thermodesulfobacteriota</taxon>
        <taxon>Desulfuromonadia</taxon>
        <taxon>Geobacterales</taxon>
        <taxon>Geobacteraceae</taxon>
        <taxon>Geobacter</taxon>
    </lineage>
</organism>
<name>A0A562VMT9_9BACT</name>
<evidence type="ECO:0000256" key="3">
    <source>
        <dbReference type="SAM" id="SignalP"/>
    </source>
</evidence>
<dbReference type="PANTHER" id="PTHR35089:SF1">
    <property type="entry name" value="CHAPERONE PROTEIN SKP"/>
    <property type="match status" value="1"/>
</dbReference>
<dbReference type="GO" id="GO:0050821">
    <property type="term" value="P:protein stabilization"/>
    <property type="evidence" value="ECO:0007669"/>
    <property type="project" value="TreeGrafter"/>
</dbReference>
<dbReference type="AlphaFoldDB" id="A0A562VMT9"/>
<gene>
    <name evidence="4" type="ORF">JN12_02027</name>
</gene>
<keyword evidence="5" id="KW-1185">Reference proteome</keyword>
<dbReference type="SMART" id="SM00935">
    <property type="entry name" value="OmpH"/>
    <property type="match status" value="1"/>
</dbReference>
<dbReference type="GO" id="GO:0005829">
    <property type="term" value="C:cytosol"/>
    <property type="evidence" value="ECO:0007669"/>
    <property type="project" value="TreeGrafter"/>
</dbReference>
<dbReference type="PANTHER" id="PTHR35089">
    <property type="entry name" value="CHAPERONE PROTEIN SKP"/>
    <property type="match status" value="1"/>
</dbReference>
<dbReference type="RefSeq" id="WP_145022121.1">
    <property type="nucleotide sequence ID" value="NZ_VLLN01000011.1"/>
</dbReference>
<comment type="similarity">
    <text evidence="1">Belongs to the Skp family.</text>
</comment>
<proteinExistence type="inferred from homology"/>